<organism evidence="1 2">
    <name type="scientific">Pontibacter toksunensis</name>
    <dbReference type="NCBI Taxonomy" id="1332631"/>
    <lineage>
        <taxon>Bacteria</taxon>
        <taxon>Pseudomonadati</taxon>
        <taxon>Bacteroidota</taxon>
        <taxon>Cytophagia</taxon>
        <taxon>Cytophagales</taxon>
        <taxon>Hymenobacteraceae</taxon>
        <taxon>Pontibacter</taxon>
    </lineage>
</organism>
<reference evidence="2" key="1">
    <citation type="journal article" date="2019" name="Int. J. Syst. Evol. Microbiol.">
        <title>The Global Catalogue of Microorganisms (GCM) 10K type strain sequencing project: providing services to taxonomists for standard genome sequencing and annotation.</title>
        <authorList>
            <consortium name="The Broad Institute Genomics Platform"/>
            <consortium name="The Broad Institute Genome Sequencing Center for Infectious Disease"/>
            <person name="Wu L."/>
            <person name="Ma J."/>
        </authorList>
    </citation>
    <scope>NUCLEOTIDE SEQUENCE [LARGE SCALE GENOMIC DNA]</scope>
    <source>
        <strain evidence="2">KCTC 23984</strain>
    </source>
</reference>
<evidence type="ECO:0000313" key="1">
    <source>
        <dbReference type="EMBL" id="MFD3000441.1"/>
    </source>
</evidence>
<gene>
    <name evidence="1" type="ORF">ACFS7Z_08730</name>
</gene>
<evidence type="ECO:0000313" key="2">
    <source>
        <dbReference type="Proteomes" id="UP001597641"/>
    </source>
</evidence>
<name>A0ABW6BTK2_9BACT</name>
<dbReference type="Proteomes" id="UP001597641">
    <property type="component" value="Unassembled WGS sequence"/>
</dbReference>
<protein>
    <recommendedName>
        <fullName evidence="3">PD-(D/E)XK nuclease superfamily protein</fullName>
    </recommendedName>
</protein>
<dbReference type="EMBL" id="JBHUOX010000005">
    <property type="protein sequence ID" value="MFD3000441.1"/>
    <property type="molecule type" value="Genomic_DNA"/>
</dbReference>
<sequence>MSLVRKQTVGYKDIFEEAPSTIGAYLTGIPRNLLLKAATFFLGLARSNSKFRNHVDLLSMFFNQENNDFANDLYSRLKDIEQDTGAELIIINNHSSLRLFEYSFDHISENRTQTDSEAEINIFKAYLLFNQHLSDFDSIAGNSTKELTELQFAALCLSQSYVYSDIENYNINEIFIAQLIKAIFLFEFLESRSDTQYLLANFLEHFGCETWKEYLKKILPMMISAINKKNEGSVELTVIEDEEYTRNCLLFEKLIVSEAQIIEDTDFKKLRSAPFYKVNDGVYQIIFDLFVVEKLFKGLYFQLNELNSSLPKSERVKDFRRIYTDDFSEKYILYSILQSIYSKRYKKYNGEDILRLGYNAEPDYYLRNGNSLFLFESKDILVQAEVKVSYDYQQIEAAFKKKLYFDDSNGKVEKKAVLQLVFNIERVLKKSFNFDINYKSSSLKIYPIIILHERQYNLAGLNVIVNQWFQKELLELKRRGVGVQGVKPVTIIDIDTFLLYQDYLKFNKVKLDNLLDLYFEHVQIKKKKKYLNYHHLEEAINNSVIPFSIFLSNYLNGRGIYPTPKMLSEKGFSLFH</sequence>
<keyword evidence="2" id="KW-1185">Reference proteome</keyword>
<proteinExistence type="predicted"/>
<comment type="caution">
    <text evidence="1">The sequence shown here is derived from an EMBL/GenBank/DDBJ whole genome shotgun (WGS) entry which is preliminary data.</text>
</comment>
<evidence type="ECO:0008006" key="3">
    <source>
        <dbReference type="Google" id="ProtNLM"/>
    </source>
</evidence>
<dbReference type="RefSeq" id="WP_377483455.1">
    <property type="nucleotide sequence ID" value="NZ_JBHUOX010000005.1"/>
</dbReference>
<accession>A0ABW6BTK2</accession>